<feature type="compositionally biased region" description="Acidic residues" evidence="1">
    <location>
        <begin position="1244"/>
        <end position="1259"/>
    </location>
</feature>
<dbReference type="OrthoDB" id="2424936at2759"/>
<feature type="non-terminal residue" evidence="2">
    <location>
        <position position="1"/>
    </location>
</feature>
<protein>
    <submittedName>
        <fullName evidence="2">Uncharacterized protein</fullName>
    </submittedName>
</protein>
<evidence type="ECO:0000313" key="2">
    <source>
        <dbReference type="EMBL" id="KAG0291527.1"/>
    </source>
</evidence>
<feature type="region of interest" description="Disordered" evidence="1">
    <location>
        <begin position="1237"/>
        <end position="1300"/>
    </location>
</feature>
<evidence type="ECO:0000313" key="3">
    <source>
        <dbReference type="Proteomes" id="UP000823405"/>
    </source>
</evidence>
<dbReference type="Proteomes" id="UP000823405">
    <property type="component" value="Unassembled WGS sequence"/>
</dbReference>
<feature type="region of interest" description="Disordered" evidence="1">
    <location>
        <begin position="680"/>
        <end position="719"/>
    </location>
</feature>
<dbReference type="EMBL" id="JAAAIN010002615">
    <property type="protein sequence ID" value="KAG0291527.1"/>
    <property type="molecule type" value="Genomic_DNA"/>
</dbReference>
<feature type="compositionally biased region" description="Acidic residues" evidence="1">
    <location>
        <begin position="689"/>
        <end position="702"/>
    </location>
</feature>
<accession>A0A9P6QQD3</accession>
<name>A0A9P6QQD3_9FUNG</name>
<feature type="compositionally biased region" description="Basic and acidic residues" evidence="1">
    <location>
        <begin position="1260"/>
        <end position="1300"/>
    </location>
</feature>
<evidence type="ECO:0000256" key="1">
    <source>
        <dbReference type="SAM" id="MobiDB-lite"/>
    </source>
</evidence>
<organism evidence="2 3">
    <name type="scientific">Linnemannia gamsii</name>
    <dbReference type="NCBI Taxonomy" id="64522"/>
    <lineage>
        <taxon>Eukaryota</taxon>
        <taxon>Fungi</taxon>
        <taxon>Fungi incertae sedis</taxon>
        <taxon>Mucoromycota</taxon>
        <taxon>Mortierellomycotina</taxon>
        <taxon>Mortierellomycetes</taxon>
        <taxon>Mortierellales</taxon>
        <taxon>Mortierellaceae</taxon>
        <taxon>Linnemannia</taxon>
    </lineage>
</organism>
<reference evidence="2" key="1">
    <citation type="journal article" date="2020" name="Fungal Divers.">
        <title>Resolving the Mortierellaceae phylogeny through synthesis of multi-gene phylogenetics and phylogenomics.</title>
        <authorList>
            <person name="Vandepol N."/>
            <person name="Liber J."/>
            <person name="Desiro A."/>
            <person name="Na H."/>
            <person name="Kennedy M."/>
            <person name="Barry K."/>
            <person name="Grigoriev I.V."/>
            <person name="Miller A.N."/>
            <person name="O'Donnell K."/>
            <person name="Stajich J.E."/>
            <person name="Bonito G."/>
        </authorList>
    </citation>
    <scope>NUCLEOTIDE SEQUENCE</scope>
    <source>
        <strain evidence="2">NVP60</strain>
    </source>
</reference>
<feature type="region of interest" description="Disordered" evidence="1">
    <location>
        <begin position="632"/>
        <end position="654"/>
    </location>
</feature>
<feature type="compositionally biased region" description="Basic and acidic residues" evidence="1">
    <location>
        <begin position="632"/>
        <end position="645"/>
    </location>
</feature>
<sequence length="1300" mass="145161">MKKWDPVSRLYCHTQDPRLLQAVKAIAHHPHLNKSFNEDIKAAERALAFKGISIDRDDWTELGANENISPWQDVAHHIKETFLEPTNRQVPLPFRLVLDHPPNDIALFHAVDAPEKISRFEVLRFCMEKLVRWAGVGSSSQQGPVDCIDASAATLSSVVVAGPLGSEQSVSLDSPDPVVPFASIEDIHGPSNSPSKGSTIIRTSSDESKVDAFTPFASYRHVGRKLIHRAHKAITEEEKDQCKVQYQLACQEYIPERVTKELNIAINNTKKRKHGNLEDCMSIALPELGHLTKQDVRHRQGAGFCLSEYNATLATIYDECWRTAVFSGWEEHSIPDPGTTTQPDPEGGLASAVQMPGEGEVHVMVEDETGSLTHEEETAIAKEARSRQERHCYTFSLSLNTAIALSLTEHTDVVAGLMTSTQVALTNVADELSVLVMKTTLLLAAQRGQNPSTGSVLALPNPYDVMTLFPENFKPRSPASRTLHISPIPDGLEQLLDPRPDETLDAWTRDLRDLLGYEHLGYLYARFMGPDGTPVSSSEKHPLWTHLADLLEMQNGTARIYPLGRTSDSGDHPLLGLSNLVCEIRQEMATNIENLWTGSLYNKALDYLLRFSLRFRLAGLRESKYYTTRRAAADKKKLDKKDKPGSRYTRKQWKDDVEKSQNIFGRELRQSPDGFLALGMTSALPPHDDLDEDDDTAEQEQEHEERQRASDLSTSIKEPSRARLKSIQAVTKMLLESPSLQGALSIDRVRGCFHQPDLISDVECSAVIDTVMALRDYVPKRQLKPTGGTAIPTQHVSTMIGVVLLANQVVRIGGYPEFARKIAPSPSIGSLHALPLGPAGLYEALCSSSKGHFDPLTFVDRHTIHVLGDVIPVGPERGSGAPVKSELEEEKKIKGMKGPRGGTDWSREGERIGVTQEVAKNKAKLAEERLSTLEADQKDRRETYLQAEHTRSDAARVVKALSERQVDSEDSSEQDQLWHDAYHILYQNRRIASHAWSDWSQNQQDLKSTRSEVYAWKKVSTTKPNLEPAADPRKTVITWEKPTLEDRTESLYMDRLYQTTRANTNKTFGFSSDDPGLSVMQVSATLTYAQASHYIRSYFETPNPFGVLTDYDMLKSDDEPVTLADAIVDLPPVSRITAPLLDDLSFSRKHAKSRERDLAADSQVSQAARAAVQRLSDTLISTATTLEEVNAAQEIRRERLRTKRTYATLAAAQRRLIETEVHSEIRRLLAAKSKKNMELKEGSYETEEAPGDTEEVVEEELSKNEVELSKKEDGSCETEKILGKEEKDLHKMDADPKKVQ</sequence>
<comment type="caution">
    <text evidence="2">The sequence shown here is derived from an EMBL/GenBank/DDBJ whole genome shotgun (WGS) entry which is preliminary data.</text>
</comment>
<proteinExistence type="predicted"/>
<keyword evidence="3" id="KW-1185">Reference proteome</keyword>
<gene>
    <name evidence="2" type="ORF">BGZ97_005853</name>
</gene>